<reference evidence="8 9" key="1">
    <citation type="submission" date="2016-05" db="EMBL/GenBank/DDBJ databases">
        <authorList>
            <person name="Lavstsen T."/>
            <person name="Jespersen J.S."/>
        </authorList>
    </citation>
    <scope>NUCLEOTIDE SEQUENCE [LARGE SCALE GENOMIC DNA]</scope>
    <source>
        <strain evidence="8 9">B7-9</strain>
    </source>
</reference>
<gene>
    <name evidence="8" type="ORF">A9Q02_06940</name>
</gene>
<keyword evidence="1 4" id="KW-0597">Phosphoprotein</keyword>
<feature type="modified residue" description="4-aspartylphosphate" evidence="4">
    <location>
        <position position="51"/>
    </location>
</feature>
<evidence type="ECO:0000256" key="3">
    <source>
        <dbReference type="ARBA" id="ARBA00023125"/>
    </source>
</evidence>
<dbReference type="InterPro" id="IPR001789">
    <property type="entry name" value="Sig_transdc_resp-reg_receiver"/>
</dbReference>
<keyword evidence="3 5" id="KW-0238">DNA-binding</keyword>
<dbReference type="Proteomes" id="UP000220922">
    <property type="component" value="Unassembled WGS sequence"/>
</dbReference>
<feature type="DNA-binding region" description="OmpR/PhoB-type" evidence="5">
    <location>
        <begin position="129"/>
        <end position="229"/>
    </location>
</feature>
<dbReference type="GO" id="GO:0032993">
    <property type="term" value="C:protein-DNA complex"/>
    <property type="evidence" value="ECO:0007669"/>
    <property type="project" value="TreeGrafter"/>
</dbReference>
<protein>
    <recommendedName>
        <fullName evidence="10">DNA-binding response regulator</fullName>
    </recommendedName>
</protein>
<dbReference type="GO" id="GO:0006355">
    <property type="term" value="P:regulation of DNA-templated transcription"/>
    <property type="evidence" value="ECO:0007669"/>
    <property type="project" value="InterPro"/>
</dbReference>
<dbReference type="Pfam" id="PF00486">
    <property type="entry name" value="Trans_reg_C"/>
    <property type="match status" value="1"/>
</dbReference>
<dbReference type="GO" id="GO:0005829">
    <property type="term" value="C:cytosol"/>
    <property type="evidence" value="ECO:0007669"/>
    <property type="project" value="TreeGrafter"/>
</dbReference>
<dbReference type="Gene3D" id="6.10.250.690">
    <property type="match status" value="1"/>
</dbReference>
<accession>A0A2H3KFF3</accession>
<evidence type="ECO:0000259" key="7">
    <source>
        <dbReference type="PROSITE" id="PS51755"/>
    </source>
</evidence>
<dbReference type="SUPFAM" id="SSF52172">
    <property type="entry name" value="CheY-like"/>
    <property type="match status" value="1"/>
</dbReference>
<evidence type="ECO:0000259" key="6">
    <source>
        <dbReference type="PROSITE" id="PS50110"/>
    </source>
</evidence>
<evidence type="ECO:0000256" key="2">
    <source>
        <dbReference type="ARBA" id="ARBA00023012"/>
    </source>
</evidence>
<evidence type="ECO:0000313" key="9">
    <source>
        <dbReference type="Proteomes" id="UP000220922"/>
    </source>
</evidence>
<dbReference type="AlphaFoldDB" id="A0A2H3KFF3"/>
<dbReference type="Gene3D" id="3.40.50.2300">
    <property type="match status" value="1"/>
</dbReference>
<evidence type="ECO:0000256" key="5">
    <source>
        <dbReference type="PROSITE-ProRule" id="PRU01091"/>
    </source>
</evidence>
<dbReference type="InterPro" id="IPR036388">
    <property type="entry name" value="WH-like_DNA-bd_sf"/>
</dbReference>
<name>A0A2H3KFF3_9CHLR</name>
<sequence length="229" mass="26428">MRILITSGELMQSKMTRFLLEEVGYSVEHAATAYQAEHILDRGNIDLILLDEHCPDIGGVSLCQKLRSQYHIPIIYTAENCPVAERVMALKMGADDVLPTPYNPHELLARIEAVMRRYGDESIRLFSTYQPIAVGELRLDPVQRRVVIGDNREELLTEREFQLLYYLVQNARCVLSSRQLLQKIWGMEDITESNLVPVYIGRLRRKIEPNPVKPKHIVRVRDLGYSYHP</sequence>
<dbReference type="SUPFAM" id="SSF46894">
    <property type="entry name" value="C-terminal effector domain of the bipartite response regulators"/>
    <property type="match status" value="1"/>
</dbReference>
<dbReference type="InterPro" id="IPR016032">
    <property type="entry name" value="Sig_transdc_resp-reg_C-effctor"/>
</dbReference>
<comment type="caution">
    <text evidence="8">The sequence shown here is derived from an EMBL/GenBank/DDBJ whole genome shotgun (WGS) entry which is preliminary data.</text>
</comment>
<dbReference type="EMBL" id="LYXE01000200">
    <property type="protein sequence ID" value="PDV96425.1"/>
    <property type="molecule type" value="Genomic_DNA"/>
</dbReference>
<feature type="domain" description="Response regulatory" evidence="6">
    <location>
        <begin position="2"/>
        <end position="115"/>
    </location>
</feature>
<evidence type="ECO:0000256" key="1">
    <source>
        <dbReference type="ARBA" id="ARBA00022553"/>
    </source>
</evidence>
<feature type="domain" description="OmpR/PhoB-type" evidence="7">
    <location>
        <begin position="129"/>
        <end position="229"/>
    </location>
</feature>
<dbReference type="SMART" id="SM00448">
    <property type="entry name" value="REC"/>
    <property type="match status" value="1"/>
</dbReference>
<keyword evidence="9" id="KW-1185">Reference proteome</keyword>
<dbReference type="InterPro" id="IPR001867">
    <property type="entry name" value="OmpR/PhoB-type_DNA-bd"/>
</dbReference>
<dbReference type="OrthoDB" id="9812490at2"/>
<dbReference type="Gene3D" id="1.10.10.10">
    <property type="entry name" value="Winged helix-like DNA-binding domain superfamily/Winged helix DNA-binding domain"/>
    <property type="match status" value="1"/>
</dbReference>
<dbReference type="InterPro" id="IPR039420">
    <property type="entry name" value="WalR-like"/>
</dbReference>
<dbReference type="PANTHER" id="PTHR48111">
    <property type="entry name" value="REGULATOR OF RPOS"/>
    <property type="match status" value="1"/>
</dbReference>
<dbReference type="Pfam" id="PF00072">
    <property type="entry name" value="Response_reg"/>
    <property type="match status" value="1"/>
</dbReference>
<evidence type="ECO:0000256" key="4">
    <source>
        <dbReference type="PROSITE-ProRule" id="PRU00169"/>
    </source>
</evidence>
<dbReference type="PROSITE" id="PS50110">
    <property type="entry name" value="RESPONSE_REGULATORY"/>
    <property type="match status" value="1"/>
</dbReference>
<dbReference type="PANTHER" id="PTHR48111:SF40">
    <property type="entry name" value="PHOSPHATE REGULON TRANSCRIPTIONAL REGULATORY PROTEIN PHOB"/>
    <property type="match status" value="1"/>
</dbReference>
<organism evidence="8 9">
    <name type="scientific">Candidatus Chloroploca asiatica</name>
    <dbReference type="NCBI Taxonomy" id="1506545"/>
    <lineage>
        <taxon>Bacteria</taxon>
        <taxon>Bacillati</taxon>
        <taxon>Chloroflexota</taxon>
        <taxon>Chloroflexia</taxon>
        <taxon>Chloroflexales</taxon>
        <taxon>Chloroflexineae</taxon>
        <taxon>Oscillochloridaceae</taxon>
        <taxon>Candidatus Chloroploca</taxon>
    </lineage>
</organism>
<proteinExistence type="predicted"/>
<dbReference type="PROSITE" id="PS51755">
    <property type="entry name" value="OMPR_PHOB"/>
    <property type="match status" value="1"/>
</dbReference>
<keyword evidence="2" id="KW-0902">Two-component regulatory system</keyword>
<evidence type="ECO:0000313" key="8">
    <source>
        <dbReference type="EMBL" id="PDV96425.1"/>
    </source>
</evidence>
<dbReference type="SMART" id="SM00862">
    <property type="entry name" value="Trans_reg_C"/>
    <property type="match status" value="1"/>
</dbReference>
<dbReference type="RefSeq" id="WP_097655462.1">
    <property type="nucleotide sequence ID" value="NZ_LYXE01000200.1"/>
</dbReference>
<dbReference type="GO" id="GO:0000976">
    <property type="term" value="F:transcription cis-regulatory region binding"/>
    <property type="evidence" value="ECO:0007669"/>
    <property type="project" value="TreeGrafter"/>
</dbReference>
<dbReference type="GO" id="GO:0000156">
    <property type="term" value="F:phosphorelay response regulator activity"/>
    <property type="evidence" value="ECO:0007669"/>
    <property type="project" value="TreeGrafter"/>
</dbReference>
<dbReference type="InterPro" id="IPR011006">
    <property type="entry name" value="CheY-like_superfamily"/>
</dbReference>
<dbReference type="CDD" id="cd00383">
    <property type="entry name" value="trans_reg_C"/>
    <property type="match status" value="1"/>
</dbReference>
<evidence type="ECO:0008006" key="10">
    <source>
        <dbReference type="Google" id="ProtNLM"/>
    </source>
</evidence>